<dbReference type="eggNOG" id="KOG1954">
    <property type="taxonomic scope" value="Eukaryota"/>
</dbReference>
<dbReference type="EMBL" id="CM002922">
    <property type="protein sequence ID" value="KGN64170.1"/>
    <property type="molecule type" value="Genomic_DNA"/>
</dbReference>
<dbReference type="Proteomes" id="UP000029981">
    <property type="component" value="Chromosome 1"/>
</dbReference>
<proteinExistence type="predicted"/>
<dbReference type="AlphaFoldDB" id="A0A0A0LQH1"/>
<reference evidence="1 2" key="1">
    <citation type="journal article" date="2009" name="Nat. Genet.">
        <title>The genome of the cucumber, Cucumis sativus L.</title>
        <authorList>
            <person name="Huang S."/>
            <person name="Li R."/>
            <person name="Zhang Z."/>
            <person name="Li L."/>
            <person name="Gu X."/>
            <person name="Fan W."/>
            <person name="Lucas W.J."/>
            <person name="Wang X."/>
            <person name="Xie B."/>
            <person name="Ni P."/>
            <person name="Ren Y."/>
            <person name="Zhu H."/>
            <person name="Li J."/>
            <person name="Lin K."/>
            <person name="Jin W."/>
            <person name="Fei Z."/>
            <person name="Li G."/>
            <person name="Staub J."/>
            <person name="Kilian A."/>
            <person name="van der Vossen E.A."/>
            <person name="Wu Y."/>
            <person name="Guo J."/>
            <person name="He J."/>
            <person name="Jia Z."/>
            <person name="Ren Y."/>
            <person name="Tian G."/>
            <person name="Lu Y."/>
            <person name="Ruan J."/>
            <person name="Qian W."/>
            <person name="Wang M."/>
            <person name="Huang Q."/>
            <person name="Li B."/>
            <person name="Xuan Z."/>
            <person name="Cao J."/>
            <person name="Asan"/>
            <person name="Wu Z."/>
            <person name="Zhang J."/>
            <person name="Cai Q."/>
            <person name="Bai Y."/>
            <person name="Zhao B."/>
            <person name="Han Y."/>
            <person name="Li Y."/>
            <person name="Li X."/>
            <person name="Wang S."/>
            <person name="Shi Q."/>
            <person name="Liu S."/>
            <person name="Cho W.K."/>
            <person name="Kim J.Y."/>
            <person name="Xu Y."/>
            <person name="Heller-Uszynska K."/>
            <person name="Miao H."/>
            <person name="Cheng Z."/>
            <person name="Zhang S."/>
            <person name="Wu J."/>
            <person name="Yang Y."/>
            <person name="Kang H."/>
            <person name="Li M."/>
            <person name="Liang H."/>
            <person name="Ren X."/>
            <person name="Shi Z."/>
            <person name="Wen M."/>
            <person name="Jian M."/>
            <person name="Yang H."/>
            <person name="Zhang G."/>
            <person name="Yang Z."/>
            <person name="Chen R."/>
            <person name="Liu S."/>
            <person name="Li J."/>
            <person name="Ma L."/>
            <person name="Liu H."/>
            <person name="Zhou Y."/>
            <person name="Zhao J."/>
            <person name="Fang X."/>
            <person name="Li G."/>
            <person name="Fang L."/>
            <person name="Li Y."/>
            <person name="Liu D."/>
            <person name="Zheng H."/>
            <person name="Zhang Y."/>
            <person name="Qin N."/>
            <person name="Li Z."/>
            <person name="Yang G."/>
            <person name="Yang S."/>
            <person name="Bolund L."/>
            <person name="Kristiansen K."/>
            <person name="Zheng H."/>
            <person name="Li S."/>
            <person name="Zhang X."/>
            <person name="Yang H."/>
            <person name="Wang J."/>
            <person name="Sun R."/>
            <person name="Zhang B."/>
            <person name="Jiang S."/>
            <person name="Wang J."/>
            <person name="Du Y."/>
            <person name="Li S."/>
        </authorList>
    </citation>
    <scope>NUCLEOTIDE SEQUENCE [LARGE SCALE GENOMIC DNA]</scope>
    <source>
        <strain evidence="2">cv. 9930</strain>
    </source>
</reference>
<protein>
    <submittedName>
        <fullName evidence="1">Uncharacterized protein</fullName>
    </submittedName>
</protein>
<accession>A0A0A0LQH1</accession>
<organism evidence="1 2">
    <name type="scientific">Cucumis sativus</name>
    <name type="common">Cucumber</name>
    <dbReference type="NCBI Taxonomy" id="3659"/>
    <lineage>
        <taxon>Eukaryota</taxon>
        <taxon>Viridiplantae</taxon>
        <taxon>Streptophyta</taxon>
        <taxon>Embryophyta</taxon>
        <taxon>Tracheophyta</taxon>
        <taxon>Spermatophyta</taxon>
        <taxon>Magnoliopsida</taxon>
        <taxon>eudicotyledons</taxon>
        <taxon>Gunneridae</taxon>
        <taxon>Pentapetalae</taxon>
        <taxon>rosids</taxon>
        <taxon>fabids</taxon>
        <taxon>Cucurbitales</taxon>
        <taxon>Cucurbitaceae</taxon>
        <taxon>Benincaseae</taxon>
        <taxon>Cucumis</taxon>
    </lineage>
</organism>
<name>A0A0A0LQH1_CUCSA</name>
<gene>
    <name evidence="1" type="ORF">Csa_1G042770</name>
</gene>
<sequence>MQLISLAQAGYDLDSDILKNAAGMEEIKLPVPEGLDALAVKTKRLAISSQPETNGTFQPMPPPSTPWFATKSGSKVLWVLFSIFEH</sequence>
<reference evidence="1 2" key="2">
    <citation type="journal article" date="2009" name="PLoS ONE">
        <title>An integrated genetic and cytogenetic map of the cucumber genome.</title>
        <authorList>
            <person name="Ren Y."/>
            <person name="Zhang Z."/>
            <person name="Liu J."/>
            <person name="Staub J.E."/>
            <person name="Han Y."/>
            <person name="Cheng Z."/>
            <person name="Li X."/>
            <person name="Lu J."/>
            <person name="Miao H."/>
            <person name="Kang H."/>
            <person name="Xie B."/>
            <person name="Gu X."/>
            <person name="Wang X."/>
            <person name="Du Y."/>
            <person name="Jin W."/>
            <person name="Huang S."/>
        </authorList>
    </citation>
    <scope>NUCLEOTIDE SEQUENCE [LARGE SCALE GENOMIC DNA]</scope>
    <source>
        <strain evidence="2">cv. 9930</strain>
    </source>
</reference>
<dbReference type="Gramene" id="KGN64170">
    <property type="protein sequence ID" value="KGN64170"/>
    <property type="gene ID" value="Csa_1G042770"/>
</dbReference>
<reference evidence="1 2" key="3">
    <citation type="journal article" date="2010" name="BMC Genomics">
        <title>Transcriptome sequencing and comparative analysis of cucumber flowers with different sex types.</title>
        <authorList>
            <person name="Guo S."/>
            <person name="Zheng Y."/>
            <person name="Joung J.G."/>
            <person name="Liu S."/>
            <person name="Zhang Z."/>
            <person name="Crasta O.R."/>
            <person name="Sobral B.W."/>
            <person name="Xu Y."/>
            <person name="Huang S."/>
            <person name="Fei Z."/>
        </authorList>
    </citation>
    <scope>NUCLEOTIDE SEQUENCE [LARGE SCALE GENOMIC DNA]</scope>
    <source>
        <strain evidence="2">cv. 9930</strain>
    </source>
</reference>
<evidence type="ECO:0000313" key="2">
    <source>
        <dbReference type="Proteomes" id="UP000029981"/>
    </source>
</evidence>
<dbReference type="STRING" id="3659.A0A0A0LQH1"/>
<keyword evidence="2" id="KW-1185">Reference proteome</keyword>
<evidence type="ECO:0000313" key="1">
    <source>
        <dbReference type="EMBL" id="KGN64170.1"/>
    </source>
</evidence>
<reference evidence="1 2" key="4">
    <citation type="journal article" date="2011" name="BMC Genomics">
        <title>RNA-Seq improves annotation of protein-coding genes in the cucumber genome.</title>
        <authorList>
            <person name="Li Z."/>
            <person name="Zhang Z."/>
            <person name="Yan P."/>
            <person name="Huang S."/>
            <person name="Fei Z."/>
            <person name="Lin K."/>
        </authorList>
    </citation>
    <scope>NUCLEOTIDE SEQUENCE [LARGE SCALE GENOMIC DNA]</scope>
    <source>
        <strain evidence="2">cv. 9930</strain>
    </source>
</reference>
<dbReference type="eggNOG" id="KOG0998">
    <property type="taxonomic scope" value="Eukaryota"/>
</dbReference>